<accession>A0ABN2HCH9</accession>
<dbReference type="EMBL" id="BAAAQF010000015">
    <property type="protein sequence ID" value="GAA1685599.1"/>
    <property type="molecule type" value="Genomic_DNA"/>
</dbReference>
<dbReference type="SMART" id="SM00834">
    <property type="entry name" value="CxxC_CXXC_SSSS"/>
    <property type="match status" value="1"/>
</dbReference>
<evidence type="ECO:0000313" key="3">
    <source>
        <dbReference type="EMBL" id="GAA1685599.1"/>
    </source>
</evidence>
<feature type="region of interest" description="Disordered" evidence="1">
    <location>
        <begin position="52"/>
        <end position="107"/>
    </location>
</feature>
<name>A0ABN2HCH9_9ACTN</name>
<evidence type="ECO:0000256" key="1">
    <source>
        <dbReference type="SAM" id="MobiDB-lite"/>
    </source>
</evidence>
<feature type="compositionally biased region" description="Basic and acidic residues" evidence="1">
    <location>
        <begin position="93"/>
        <end position="107"/>
    </location>
</feature>
<evidence type="ECO:0000313" key="4">
    <source>
        <dbReference type="Proteomes" id="UP001499851"/>
    </source>
</evidence>
<dbReference type="Proteomes" id="UP001499851">
    <property type="component" value="Unassembled WGS sequence"/>
</dbReference>
<dbReference type="RefSeq" id="WP_344489091.1">
    <property type="nucleotide sequence ID" value="NZ_BAAAQF010000015.1"/>
</dbReference>
<feature type="compositionally biased region" description="Low complexity" evidence="1">
    <location>
        <begin position="62"/>
        <end position="76"/>
    </location>
</feature>
<organism evidence="3 4">
    <name type="scientific">Glycomyces endophyticus</name>
    <dbReference type="NCBI Taxonomy" id="480996"/>
    <lineage>
        <taxon>Bacteria</taxon>
        <taxon>Bacillati</taxon>
        <taxon>Actinomycetota</taxon>
        <taxon>Actinomycetes</taxon>
        <taxon>Glycomycetales</taxon>
        <taxon>Glycomycetaceae</taxon>
        <taxon>Glycomyces</taxon>
    </lineage>
</organism>
<reference evidence="3 4" key="1">
    <citation type="journal article" date="2019" name="Int. J. Syst. Evol. Microbiol.">
        <title>The Global Catalogue of Microorganisms (GCM) 10K type strain sequencing project: providing services to taxonomists for standard genome sequencing and annotation.</title>
        <authorList>
            <consortium name="The Broad Institute Genomics Platform"/>
            <consortium name="The Broad Institute Genome Sequencing Center for Infectious Disease"/>
            <person name="Wu L."/>
            <person name="Ma J."/>
        </authorList>
    </citation>
    <scope>NUCLEOTIDE SEQUENCE [LARGE SCALE GENOMIC DNA]</scope>
    <source>
        <strain evidence="3 4">JCM 16001</strain>
    </source>
</reference>
<feature type="domain" description="Putative regulatory protein FmdB zinc ribbon" evidence="2">
    <location>
        <begin position="1"/>
        <end position="43"/>
    </location>
</feature>
<sequence>MPVYEYRCKECGYEFDKHQSFSEARLTDCPSCAAKGALRKVFGNVGVTFKGSGFYRTDSRSTDSSSLSSNGSQSGAKKADAKSDSKPAAASKSEAKPAAKSDSAKAA</sequence>
<dbReference type="Pfam" id="PF09723">
    <property type="entry name" value="Zn_ribbon_8"/>
    <property type="match status" value="1"/>
</dbReference>
<dbReference type="InterPro" id="IPR013429">
    <property type="entry name" value="Regulatory_FmdB_Zinc_ribbon"/>
</dbReference>
<gene>
    <name evidence="3" type="ORF">GCM10009830_36380</name>
</gene>
<dbReference type="PANTHER" id="PTHR34404:SF2">
    <property type="entry name" value="CONSERVED SERINE RICH PROTEIN"/>
    <property type="match status" value="1"/>
</dbReference>
<proteinExistence type="predicted"/>
<protein>
    <recommendedName>
        <fullName evidence="2">Putative regulatory protein FmdB zinc ribbon domain-containing protein</fullName>
    </recommendedName>
</protein>
<dbReference type="PANTHER" id="PTHR34404">
    <property type="entry name" value="REGULATORY PROTEIN, FMDB FAMILY"/>
    <property type="match status" value="1"/>
</dbReference>
<keyword evidence="4" id="KW-1185">Reference proteome</keyword>
<dbReference type="NCBIfam" id="TIGR02605">
    <property type="entry name" value="CxxC_CxxC_SSSS"/>
    <property type="match status" value="1"/>
</dbReference>
<comment type="caution">
    <text evidence="3">The sequence shown here is derived from an EMBL/GenBank/DDBJ whole genome shotgun (WGS) entry which is preliminary data.</text>
</comment>
<evidence type="ECO:0000259" key="2">
    <source>
        <dbReference type="SMART" id="SM00834"/>
    </source>
</evidence>